<feature type="region of interest" description="Disordered" evidence="1">
    <location>
        <begin position="869"/>
        <end position="1025"/>
    </location>
</feature>
<dbReference type="GO" id="GO:0003676">
    <property type="term" value="F:nucleic acid binding"/>
    <property type="evidence" value="ECO:0007669"/>
    <property type="project" value="InterPro"/>
</dbReference>
<feature type="compositionally biased region" description="Low complexity" evidence="1">
    <location>
        <begin position="1128"/>
        <end position="1144"/>
    </location>
</feature>
<reference evidence="2 3" key="1">
    <citation type="submission" date="2018-10" db="EMBL/GenBank/DDBJ databases">
        <title>Fifty Aureobasidium pullulans genomes reveal a recombining polyextremotolerant generalist.</title>
        <authorList>
            <person name="Gostincar C."/>
            <person name="Turk M."/>
            <person name="Zajc J."/>
            <person name="Gunde-Cimerman N."/>
        </authorList>
    </citation>
    <scope>NUCLEOTIDE SEQUENCE [LARGE SCALE GENOMIC DNA]</scope>
    <source>
        <strain evidence="2 3">EXF-3863</strain>
    </source>
</reference>
<feature type="region of interest" description="Disordered" evidence="1">
    <location>
        <begin position="169"/>
        <end position="197"/>
    </location>
</feature>
<evidence type="ECO:0008006" key="4">
    <source>
        <dbReference type="Google" id="ProtNLM"/>
    </source>
</evidence>
<feature type="compositionally biased region" description="Polar residues" evidence="1">
    <location>
        <begin position="496"/>
        <end position="509"/>
    </location>
</feature>
<feature type="compositionally biased region" description="Polar residues" evidence="1">
    <location>
        <begin position="253"/>
        <end position="263"/>
    </location>
</feature>
<feature type="compositionally biased region" description="Basic and acidic residues" evidence="1">
    <location>
        <begin position="961"/>
        <end position="1019"/>
    </location>
</feature>
<dbReference type="InterPro" id="IPR035979">
    <property type="entry name" value="RBD_domain_sf"/>
</dbReference>
<feature type="region of interest" description="Disordered" evidence="1">
    <location>
        <begin position="647"/>
        <end position="678"/>
    </location>
</feature>
<feature type="compositionally biased region" description="Basic and acidic residues" evidence="1">
    <location>
        <begin position="802"/>
        <end position="812"/>
    </location>
</feature>
<dbReference type="Gene3D" id="3.30.70.330">
    <property type="match status" value="1"/>
</dbReference>
<feature type="region of interest" description="Disordered" evidence="1">
    <location>
        <begin position="787"/>
        <end position="857"/>
    </location>
</feature>
<feature type="compositionally biased region" description="Basic and acidic residues" evidence="1">
    <location>
        <begin position="1054"/>
        <end position="1081"/>
    </location>
</feature>
<feature type="compositionally biased region" description="Polar residues" evidence="1">
    <location>
        <begin position="897"/>
        <end position="912"/>
    </location>
</feature>
<feature type="compositionally biased region" description="Basic and acidic residues" evidence="1">
    <location>
        <begin position="451"/>
        <end position="483"/>
    </location>
</feature>
<dbReference type="SUPFAM" id="SSF54928">
    <property type="entry name" value="RNA-binding domain, RBD"/>
    <property type="match status" value="1"/>
</dbReference>
<proteinExistence type="predicted"/>
<feature type="region of interest" description="Disordered" evidence="1">
    <location>
        <begin position="374"/>
        <end position="513"/>
    </location>
</feature>
<feature type="compositionally biased region" description="Polar residues" evidence="1">
    <location>
        <begin position="1194"/>
        <end position="1204"/>
    </location>
</feature>
<feature type="region of interest" description="Disordered" evidence="1">
    <location>
        <begin position="214"/>
        <end position="287"/>
    </location>
</feature>
<feature type="region of interest" description="Disordered" evidence="1">
    <location>
        <begin position="1114"/>
        <end position="1209"/>
    </location>
</feature>
<dbReference type="EMBL" id="QZBM01000005">
    <property type="protein sequence ID" value="THZ32609.1"/>
    <property type="molecule type" value="Genomic_DNA"/>
</dbReference>
<organism evidence="2 3">
    <name type="scientific">Aureobasidium pullulans</name>
    <name type="common">Black yeast</name>
    <name type="synonym">Pullularia pullulans</name>
    <dbReference type="NCBI Taxonomy" id="5580"/>
    <lineage>
        <taxon>Eukaryota</taxon>
        <taxon>Fungi</taxon>
        <taxon>Dikarya</taxon>
        <taxon>Ascomycota</taxon>
        <taxon>Pezizomycotina</taxon>
        <taxon>Dothideomycetes</taxon>
        <taxon>Dothideomycetidae</taxon>
        <taxon>Dothideales</taxon>
        <taxon>Saccotheciaceae</taxon>
        <taxon>Aureobasidium</taxon>
    </lineage>
</organism>
<dbReference type="Proteomes" id="UP000308005">
    <property type="component" value="Unassembled WGS sequence"/>
</dbReference>
<evidence type="ECO:0000313" key="2">
    <source>
        <dbReference type="EMBL" id="THZ32609.1"/>
    </source>
</evidence>
<feature type="compositionally biased region" description="Basic residues" evidence="1">
    <location>
        <begin position="1157"/>
        <end position="1169"/>
    </location>
</feature>
<evidence type="ECO:0000313" key="3">
    <source>
        <dbReference type="Proteomes" id="UP000308005"/>
    </source>
</evidence>
<feature type="compositionally biased region" description="Basic and acidic residues" evidence="1">
    <location>
        <begin position="938"/>
        <end position="948"/>
    </location>
</feature>
<name>A0A4S9U3M1_AURPU</name>
<comment type="caution">
    <text evidence="2">The sequence shown here is derived from an EMBL/GenBank/DDBJ whole genome shotgun (WGS) entry which is preliminary data.</text>
</comment>
<dbReference type="InterPro" id="IPR012677">
    <property type="entry name" value="Nucleotide-bd_a/b_plait_sf"/>
</dbReference>
<feature type="compositionally biased region" description="Polar residues" evidence="1">
    <location>
        <begin position="817"/>
        <end position="836"/>
    </location>
</feature>
<evidence type="ECO:0000256" key="1">
    <source>
        <dbReference type="SAM" id="MobiDB-lite"/>
    </source>
</evidence>
<protein>
    <recommendedName>
        <fullName evidence="4">RRM domain-containing protein</fullName>
    </recommendedName>
</protein>
<feature type="compositionally biased region" description="Polar residues" evidence="1">
    <location>
        <begin position="647"/>
        <end position="674"/>
    </location>
</feature>
<feature type="compositionally biased region" description="Polar residues" evidence="1">
    <location>
        <begin position="217"/>
        <end position="230"/>
    </location>
</feature>
<feature type="compositionally biased region" description="Basic residues" evidence="1">
    <location>
        <begin position="922"/>
        <end position="937"/>
    </location>
</feature>
<feature type="region of interest" description="Disordered" evidence="1">
    <location>
        <begin position="1049"/>
        <end position="1083"/>
    </location>
</feature>
<feature type="compositionally biased region" description="Polar residues" evidence="1">
    <location>
        <begin position="377"/>
        <end position="394"/>
    </location>
</feature>
<sequence length="1285" mass="141109">MEHSDEMSEQQPVADTLPLERPVVVRSDPFKDIRPFIEHLWITRTNMCRNLYPDEFPRGTKEKHATKEQEDEFILRHFSADDLHEQGGRFLKQVLYSIAKYNEDNVLSRAAAWAEQYESFYANPGMSVSQIRNVLDEHQGAYFPDSFLSRAVLVINYALKHLRDIQDKESTNGTVTERVSPPHAAIRPGSGPGEVPQHEQAFFDAARQASFVPGHLASNTLPPSVQNHQRNYMAGSPQSEHIRHGPSLLHGQSRGNRGTPRQSQRQENRGRHRRSSGSMHSPQLSMGPMVPLQQMMPINTTTGFPDFDPSVSGFVDAPPGYPPASYQIPLDDRFAPLNMHANADYYPPISYVRAPKPRMLLSNGYAGDLDTHFQHQIPGSFNQHDSRSSFQAPNSPRIVDPHSFSRFPDERYSHQRPHVSYGSRGGHRSSFNSGRIRRSSVRSGDGWQGQRESRPFEGPQRRAHSDRAYLAQERRYEMRENRSQSDISGEHGYPPQRNQRQPQAFSSVPDTDPDWSCGPDFIGQRRVDINTLVMTNLQPGFSVSALEEYITSVVNHKRVAVRHNNPPTSIAFVRFPTHADANNALGIRSMTFDGVPVTLRVPFKFWKATDNKYFPPAQARQYIESGDWYRSRIGNHGFSVSENYQLQESGMSEHSTANSEAANQPPTSQFVSTNERCDPNLSAPVFEESATSDVDDTGAPFGGYSGPVLPSLSEASTPQKYSAVAQSILDAGVDDEQASQTGPLSVSDVTSTGATPVVEDVSVESASPSTQRASSPLNAAMIEKCQVNKESPSEDYSSVSDSNKRGDSSPKEDADDSFQTAAETPEPSTRIITPRSTPAEAEKSGFEETCDATPTLKLPAEKAISITHSSASITESDDNASISTASQSLASSLQASDKTATLRSGPKQTESLSPFARQAQANKKKDRRSKSVKSKNKTKTDLEQEEPAKASATISASLAEYGEKDGSQPLKSEQKSETEPEQSKQVKVEIPTHVDPRGDDTKHLKNDVSEPADPEKETKVGPINLEKADTDFSKIKTVLQGSKKAEINTPSDTIIRDKRAVHSENTDPRKPKVTVDEDKHGVPNALQTREVVSKGDQKTISTLSSVTALLTGALSSMSSSKSKAEELTAQTSTTTQSDDGGSTAITQPGVITSTTTKKPKKNKRKKKSKNTAPVREEDVSSTETLAHETPAGSPISSKASTQPHYPTGGALCERTNMLDNTLSSLGITEGSVVELGPNSVGYRATNAGSTRENLNLRGVEGEVEKSRRKMQEMAEKEALLKMRKG</sequence>
<feature type="region of interest" description="Disordered" evidence="1">
    <location>
        <begin position="1260"/>
        <end position="1285"/>
    </location>
</feature>
<gene>
    <name evidence="2" type="ORF">D6C91_00372</name>
</gene>
<feature type="compositionally biased region" description="Low complexity" evidence="1">
    <location>
        <begin position="869"/>
        <end position="896"/>
    </location>
</feature>
<accession>A0A4S9U3M1</accession>